<dbReference type="PANTHER" id="PTHR39327:SF1">
    <property type="entry name" value="BLR5470 PROTEIN"/>
    <property type="match status" value="1"/>
</dbReference>
<dbReference type="InterPro" id="IPR010319">
    <property type="entry name" value="Transglutaminase-like_Cys_pept"/>
</dbReference>
<dbReference type="PATRIC" id="fig|265726.11.peg.3727"/>
<evidence type="ECO:0000313" key="2">
    <source>
        <dbReference type="Proteomes" id="UP000033633"/>
    </source>
</evidence>
<dbReference type="Proteomes" id="UP000033633">
    <property type="component" value="Unassembled WGS sequence"/>
</dbReference>
<organism evidence="1 2">
    <name type="scientific">Photobacterium halotolerans</name>
    <dbReference type="NCBI Taxonomy" id="265726"/>
    <lineage>
        <taxon>Bacteria</taxon>
        <taxon>Pseudomonadati</taxon>
        <taxon>Pseudomonadota</taxon>
        <taxon>Gammaproteobacteria</taxon>
        <taxon>Vibrionales</taxon>
        <taxon>Vibrionaceae</taxon>
        <taxon>Photobacterium</taxon>
    </lineage>
</organism>
<protein>
    <submittedName>
        <fullName evidence="1">Sulfate adenylyltransferase</fullName>
    </submittedName>
</protein>
<dbReference type="Gene3D" id="3.10.620.30">
    <property type="match status" value="1"/>
</dbReference>
<dbReference type="Pfam" id="PF06035">
    <property type="entry name" value="Peptidase_C93"/>
    <property type="match status" value="1"/>
</dbReference>
<dbReference type="RefSeq" id="WP_046220133.1">
    <property type="nucleotide sequence ID" value="NZ_JWYV01000005.1"/>
</dbReference>
<dbReference type="AlphaFoldDB" id="A0A0F5VDR9"/>
<dbReference type="EMBL" id="JWYV01000005">
    <property type="protein sequence ID" value="KKD00213.1"/>
    <property type="molecule type" value="Genomic_DNA"/>
</dbReference>
<comment type="caution">
    <text evidence="1">The sequence shown here is derived from an EMBL/GenBank/DDBJ whole genome shotgun (WGS) entry which is preliminary data.</text>
</comment>
<keyword evidence="1" id="KW-0548">Nucleotidyltransferase</keyword>
<keyword evidence="2" id="KW-1185">Reference proteome</keyword>
<sequence>MTWLFLSPPLSAFNEQEQAAFDRVTAFYGERAGKRMIAWRQLLTSVSHQQEWQKLEQVNRFFNQFTFLNDIEIWGENDYWATPSEFLGAAGGDCEDFTIAKYFSLRELGIDDQKLRLVYVKSLNLNQFHMVLAYYASPSEVPVLLDNLVPDIKPATERADLLPVYSFNGSQLWLMKQQGQGQLAGQSSRLKRWTNLRERFEAQTLARPVINLDQP</sequence>
<dbReference type="STRING" id="265726.KY46_08015"/>
<dbReference type="PANTHER" id="PTHR39327">
    <property type="match status" value="1"/>
</dbReference>
<gene>
    <name evidence="1" type="ORF">KY46_08015</name>
</gene>
<proteinExistence type="predicted"/>
<reference evidence="1 2" key="1">
    <citation type="submission" date="2014-12" db="EMBL/GenBank/DDBJ databases">
        <title>Mercury Reductase activity and rhizosphere competence traits in the genome of root associated Photobacterium halotolerans MELD1.</title>
        <authorList>
            <person name="Mathew D.C."/>
            <person name="Huang C.-C."/>
        </authorList>
    </citation>
    <scope>NUCLEOTIDE SEQUENCE [LARGE SCALE GENOMIC DNA]</scope>
    <source>
        <strain evidence="1 2">MELD1</strain>
    </source>
</reference>
<keyword evidence="1" id="KW-0808">Transferase</keyword>
<dbReference type="OrthoDB" id="5401788at2"/>
<name>A0A0F5VDR9_9GAMM</name>
<dbReference type="GO" id="GO:0016779">
    <property type="term" value="F:nucleotidyltransferase activity"/>
    <property type="evidence" value="ECO:0007669"/>
    <property type="project" value="UniProtKB-KW"/>
</dbReference>
<accession>A0A0F5VDR9</accession>
<evidence type="ECO:0000313" key="1">
    <source>
        <dbReference type="EMBL" id="KKD00213.1"/>
    </source>
</evidence>